<evidence type="ECO:0000313" key="10">
    <source>
        <dbReference type="EMBL" id="MEE2054440.1"/>
    </source>
</evidence>
<dbReference type="CDD" id="cd17502">
    <property type="entry name" value="MFS_Azr1_MDR_like"/>
    <property type="match status" value="1"/>
</dbReference>
<organism evidence="10 11">
    <name type="scientific">Nocardiopsis tropica</name>
    <dbReference type="NCBI Taxonomy" id="109330"/>
    <lineage>
        <taxon>Bacteria</taxon>
        <taxon>Bacillati</taxon>
        <taxon>Actinomycetota</taxon>
        <taxon>Actinomycetes</taxon>
        <taxon>Streptosporangiales</taxon>
        <taxon>Nocardiopsidaceae</taxon>
        <taxon>Nocardiopsis</taxon>
    </lineage>
</organism>
<comment type="subcellular location">
    <subcellularLocation>
        <location evidence="1">Cell membrane</location>
        <topology evidence="1">Multi-pass membrane protein</topology>
    </subcellularLocation>
</comment>
<reference evidence="10 11" key="1">
    <citation type="submission" date="2023-07" db="EMBL/GenBank/DDBJ databases">
        <authorList>
            <person name="Girao M."/>
            <person name="Carvalho M.F."/>
        </authorList>
    </citation>
    <scope>NUCLEOTIDE SEQUENCE [LARGE SCALE GENOMIC DNA]</scope>
    <source>
        <strain evidence="10 11">66/93</strain>
    </source>
</reference>
<dbReference type="InterPro" id="IPR001958">
    <property type="entry name" value="Tet-R_TetA/multi-R_MdtG-like"/>
</dbReference>
<evidence type="ECO:0000256" key="7">
    <source>
        <dbReference type="SAM" id="MobiDB-lite"/>
    </source>
</evidence>
<keyword evidence="6 8" id="KW-0472">Membrane</keyword>
<dbReference type="Gene3D" id="1.20.1250.20">
    <property type="entry name" value="MFS general substrate transporter like domains"/>
    <property type="match status" value="1"/>
</dbReference>
<feature type="transmembrane region" description="Helical" evidence="8">
    <location>
        <begin position="165"/>
        <end position="187"/>
    </location>
</feature>
<dbReference type="PROSITE" id="PS50850">
    <property type="entry name" value="MFS"/>
    <property type="match status" value="1"/>
</dbReference>
<dbReference type="Pfam" id="PF07690">
    <property type="entry name" value="MFS_1"/>
    <property type="match status" value="1"/>
</dbReference>
<dbReference type="PANTHER" id="PTHR23501:SF197">
    <property type="entry name" value="COMD"/>
    <property type="match status" value="1"/>
</dbReference>
<accession>A0ABU7KYU4</accession>
<feature type="transmembrane region" description="Helical" evidence="8">
    <location>
        <begin position="12"/>
        <end position="34"/>
    </location>
</feature>
<feature type="transmembrane region" description="Helical" evidence="8">
    <location>
        <begin position="102"/>
        <end position="123"/>
    </location>
</feature>
<feature type="transmembrane region" description="Helical" evidence="8">
    <location>
        <begin position="266"/>
        <end position="291"/>
    </location>
</feature>
<feature type="compositionally biased region" description="Gly residues" evidence="7">
    <location>
        <begin position="516"/>
        <end position="528"/>
    </location>
</feature>
<proteinExistence type="predicted"/>
<feature type="transmembrane region" description="Helical" evidence="8">
    <location>
        <begin position="303"/>
        <end position="321"/>
    </location>
</feature>
<evidence type="ECO:0000256" key="4">
    <source>
        <dbReference type="ARBA" id="ARBA00022692"/>
    </source>
</evidence>
<sequence length="545" mass="56678">MTTPGPTRLRWILLTIILTMLLGSLDQTIVATALPTIVGELDGLEHLSWVVTAYMLAATVGMPVYSKAGDVFGRRHVYVFAIAVFLLGSVLSGLAQGMTQLIVFRAVQGIGGGGLIISAQAIIADVVPPRERGKYMGVMGAVFGVSAIVGPLLGGFFTDHLDWRWIFYINLPLGAVALVTALAVVHLPRPTGPRPRLDHAGTALLAATSVCLVLATSWAGHAYAWLSPQIIGLGAGALVAGLLFVLVERRAADPVIPLRLFRDRDFVLTALVGITVGIAMFSTVAYMPTFLQMVGGASATESGLLMLPMVAGMLTSTITTGRLISRTGRYKHWPVIGTALITVGLVLLSRMTADTPYAFNGTAMLVLGLGVGMVMQNLVLIVQNTAPRRDLGAATSANNYFRQIGASFGIAVFGSIFVSRLDRRMEGAPGGGVEFAGGEAGISSMTPQLLQGLPAPQREFIVDAFAGALPPIFLYAVPVALAGFALSWFISEKPLGTSLPGHAPAESGGPRPDAGPGDGGGAGAGEPGTSGRAEGTGEELPTGRD</sequence>
<dbReference type="InterPro" id="IPR011701">
    <property type="entry name" value="MFS"/>
</dbReference>
<dbReference type="EMBL" id="JAUUCC010000111">
    <property type="protein sequence ID" value="MEE2054440.1"/>
    <property type="molecule type" value="Genomic_DNA"/>
</dbReference>
<evidence type="ECO:0000256" key="8">
    <source>
        <dbReference type="SAM" id="Phobius"/>
    </source>
</evidence>
<feature type="transmembrane region" description="Helical" evidence="8">
    <location>
        <begin position="472"/>
        <end position="490"/>
    </location>
</feature>
<gene>
    <name evidence="10" type="ORF">Q8A49_28465</name>
</gene>
<evidence type="ECO:0000256" key="6">
    <source>
        <dbReference type="ARBA" id="ARBA00023136"/>
    </source>
</evidence>
<feature type="transmembrane region" description="Helical" evidence="8">
    <location>
        <begin position="46"/>
        <end position="65"/>
    </location>
</feature>
<dbReference type="PRINTS" id="PR01035">
    <property type="entry name" value="TCRTETA"/>
</dbReference>
<name>A0ABU7KYU4_9ACTN</name>
<feature type="transmembrane region" description="Helical" evidence="8">
    <location>
        <begin position="199"/>
        <end position="219"/>
    </location>
</feature>
<dbReference type="RefSeq" id="WP_330161286.1">
    <property type="nucleotide sequence ID" value="NZ_BAAAJA010000024.1"/>
</dbReference>
<feature type="transmembrane region" description="Helical" evidence="8">
    <location>
        <begin position="135"/>
        <end position="153"/>
    </location>
</feature>
<dbReference type="Proteomes" id="UP001348641">
    <property type="component" value="Unassembled WGS sequence"/>
</dbReference>
<evidence type="ECO:0000259" key="9">
    <source>
        <dbReference type="PROSITE" id="PS50850"/>
    </source>
</evidence>
<comment type="caution">
    <text evidence="10">The sequence shown here is derived from an EMBL/GenBank/DDBJ whole genome shotgun (WGS) entry which is preliminary data.</text>
</comment>
<keyword evidence="4 8" id="KW-0812">Transmembrane</keyword>
<evidence type="ECO:0000256" key="5">
    <source>
        <dbReference type="ARBA" id="ARBA00022989"/>
    </source>
</evidence>
<dbReference type="NCBIfam" id="TIGR00711">
    <property type="entry name" value="efflux_EmrB"/>
    <property type="match status" value="1"/>
</dbReference>
<dbReference type="SUPFAM" id="SSF103473">
    <property type="entry name" value="MFS general substrate transporter"/>
    <property type="match status" value="1"/>
</dbReference>
<protein>
    <submittedName>
        <fullName evidence="10">MDR family MFS transporter</fullName>
    </submittedName>
</protein>
<dbReference type="InterPro" id="IPR020846">
    <property type="entry name" value="MFS_dom"/>
</dbReference>
<feature type="region of interest" description="Disordered" evidence="7">
    <location>
        <begin position="499"/>
        <end position="545"/>
    </location>
</feature>
<dbReference type="Gene3D" id="1.20.1720.10">
    <property type="entry name" value="Multidrug resistance protein D"/>
    <property type="match status" value="1"/>
</dbReference>
<dbReference type="InterPro" id="IPR004638">
    <property type="entry name" value="EmrB-like"/>
</dbReference>
<evidence type="ECO:0000256" key="2">
    <source>
        <dbReference type="ARBA" id="ARBA00022448"/>
    </source>
</evidence>
<feature type="transmembrane region" description="Helical" evidence="8">
    <location>
        <begin position="333"/>
        <end position="351"/>
    </location>
</feature>
<feature type="transmembrane region" description="Helical" evidence="8">
    <location>
        <begin position="77"/>
        <end position="96"/>
    </location>
</feature>
<feature type="transmembrane region" description="Helical" evidence="8">
    <location>
        <begin position="400"/>
        <end position="418"/>
    </location>
</feature>
<keyword evidence="5 8" id="KW-1133">Transmembrane helix</keyword>
<keyword evidence="2" id="KW-0813">Transport</keyword>
<dbReference type="PANTHER" id="PTHR23501">
    <property type="entry name" value="MAJOR FACILITATOR SUPERFAMILY"/>
    <property type="match status" value="1"/>
</dbReference>
<evidence type="ECO:0000313" key="11">
    <source>
        <dbReference type="Proteomes" id="UP001348641"/>
    </source>
</evidence>
<evidence type="ECO:0000256" key="3">
    <source>
        <dbReference type="ARBA" id="ARBA00022475"/>
    </source>
</evidence>
<feature type="transmembrane region" description="Helical" evidence="8">
    <location>
        <begin position="357"/>
        <end position="380"/>
    </location>
</feature>
<keyword evidence="3" id="KW-1003">Cell membrane</keyword>
<feature type="domain" description="Major facilitator superfamily (MFS) profile" evidence="9">
    <location>
        <begin position="12"/>
        <end position="495"/>
    </location>
</feature>
<feature type="transmembrane region" description="Helical" evidence="8">
    <location>
        <begin position="225"/>
        <end position="246"/>
    </location>
</feature>
<dbReference type="InterPro" id="IPR036259">
    <property type="entry name" value="MFS_trans_sf"/>
</dbReference>
<evidence type="ECO:0000256" key="1">
    <source>
        <dbReference type="ARBA" id="ARBA00004651"/>
    </source>
</evidence>